<sequence length="110" mass="12289">MTRQPTPSQTSLQAHKPESGIQSGQKATTKTQSTTVALEAAKTRRHTPTTADHITTALPKSEIQQPPHKETLLPTTNTHRIWDTRSRQKSKQRGTSPQKNGPLPFTELEW</sequence>
<evidence type="ECO:0000313" key="2">
    <source>
        <dbReference type="Proteomes" id="UP001062846"/>
    </source>
</evidence>
<keyword evidence="2" id="KW-1185">Reference proteome</keyword>
<proteinExistence type="predicted"/>
<name>A0ACC0P6J2_RHOML</name>
<comment type="caution">
    <text evidence="1">The sequence shown here is derived from an EMBL/GenBank/DDBJ whole genome shotgun (WGS) entry which is preliminary data.</text>
</comment>
<protein>
    <submittedName>
        <fullName evidence="1">Uncharacterized protein</fullName>
    </submittedName>
</protein>
<dbReference type="Proteomes" id="UP001062846">
    <property type="component" value="Chromosome 4"/>
</dbReference>
<reference evidence="1" key="1">
    <citation type="submission" date="2022-02" db="EMBL/GenBank/DDBJ databases">
        <title>Plant Genome Project.</title>
        <authorList>
            <person name="Zhang R.-G."/>
        </authorList>
    </citation>
    <scope>NUCLEOTIDE SEQUENCE</scope>
    <source>
        <strain evidence="1">AT1</strain>
    </source>
</reference>
<gene>
    <name evidence="1" type="ORF">RHMOL_Rhmol04G0327100</name>
</gene>
<dbReference type="EMBL" id="CM046391">
    <property type="protein sequence ID" value="KAI8561288.1"/>
    <property type="molecule type" value="Genomic_DNA"/>
</dbReference>
<organism evidence="1 2">
    <name type="scientific">Rhododendron molle</name>
    <name type="common">Chinese azalea</name>
    <name type="synonym">Azalea mollis</name>
    <dbReference type="NCBI Taxonomy" id="49168"/>
    <lineage>
        <taxon>Eukaryota</taxon>
        <taxon>Viridiplantae</taxon>
        <taxon>Streptophyta</taxon>
        <taxon>Embryophyta</taxon>
        <taxon>Tracheophyta</taxon>
        <taxon>Spermatophyta</taxon>
        <taxon>Magnoliopsida</taxon>
        <taxon>eudicotyledons</taxon>
        <taxon>Gunneridae</taxon>
        <taxon>Pentapetalae</taxon>
        <taxon>asterids</taxon>
        <taxon>Ericales</taxon>
        <taxon>Ericaceae</taxon>
        <taxon>Ericoideae</taxon>
        <taxon>Rhodoreae</taxon>
        <taxon>Rhododendron</taxon>
    </lineage>
</organism>
<evidence type="ECO:0000313" key="1">
    <source>
        <dbReference type="EMBL" id="KAI8561288.1"/>
    </source>
</evidence>
<accession>A0ACC0P6J2</accession>